<feature type="transmembrane region" description="Helical" evidence="1">
    <location>
        <begin position="43"/>
        <end position="62"/>
    </location>
</feature>
<name>A0A381W2Z9_9ZZZZ</name>
<proteinExistence type="predicted"/>
<keyword evidence="1" id="KW-1133">Transmembrane helix</keyword>
<keyword evidence="1" id="KW-0812">Transmembrane</keyword>
<feature type="transmembrane region" description="Helical" evidence="1">
    <location>
        <begin position="6"/>
        <end position="31"/>
    </location>
</feature>
<dbReference type="EMBL" id="UINC01010515">
    <property type="protein sequence ID" value="SVA46741.1"/>
    <property type="molecule type" value="Genomic_DNA"/>
</dbReference>
<evidence type="ECO:0000256" key="1">
    <source>
        <dbReference type="SAM" id="Phobius"/>
    </source>
</evidence>
<reference evidence="2" key="1">
    <citation type="submission" date="2018-05" db="EMBL/GenBank/DDBJ databases">
        <authorList>
            <person name="Lanie J.A."/>
            <person name="Ng W.-L."/>
            <person name="Kazmierczak K.M."/>
            <person name="Andrzejewski T.M."/>
            <person name="Davidsen T.M."/>
            <person name="Wayne K.J."/>
            <person name="Tettelin H."/>
            <person name="Glass J.I."/>
            <person name="Rusch D."/>
            <person name="Podicherti R."/>
            <person name="Tsui H.-C.T."/>
            <person name="Winkler M.E."/>
        </authorList>
    </citation>
    <scope>NUCLEOTIDE SEQUENCE</scope>
</reference>
<organism evidence="2">
    <name type="scientific">marine metagenome</name>
    <dbReference type="NCBI Taxonomy" id="408172"/>
    <lineage>
        <taxon>unclassified sequences</taxon>
        <taxon>metagenomes</taxon>
        <taxon>ecological metagenomes</taxon>
    </lineage>
</organism>
<sequence length="139" mass="14795">MSEVEIYAQLSNSMIATGLFAMVWAFLLWVAGRAATVTLENNGGILMKLAVTVFGFVGLYQFNLSGSFVANNFQLAGHSLAVLKESGAELSSRAEAMIANTGASVDVPAFSLMPNWIGILFILSVGYLVIGRVWLGGDK</sequence>
<keyword evidence="1" id="KW-0472">Membrane</keyword>
<gene>
    <name evidence="2" type="ORF">METZ01_LOCUS99595</name>
</gene>
<protein>
    <submittedName>
        <fullName evidence="2">Uncharacterized protein</fullName>
    </submittedName>
</protein>
<evidence type="ECO:0000313" key="2">
    <source>
        <dbReference type="EMBL" id="SVA46741.1"/>
    </source>
</evidence>
<feature type="transmembrane region" description="Helical" evidence="1">
    <location>
        <begin position="116"/>
        <end position="135"/>
    </location>
</feature>
<accession>A0A381W2Z9</accession>
<dbReference type="AlphaFoldDB" id="A0A381W2Z9"/>